<organism evidence="10 11">
    <name type="scientific">Blautia obeum</name>
    <dbReference type="NCBI Taxonomy" id="40520"/>
    <lineage>
        <taxon>Bacteria</taxon>
        <taxon>Bacillati</taxon>
        <taxon>Bacillota</taxon>
        <taxon>Clostridia</taxon>
        <taxon>Lachnospirales</taxon>
        <taxon>Lachnospiraceae</taxon>
        <taxon>Blautia</taxon>
    </lineage>
</organism>
<evidence type="ECO:0000256" key="4">
    <source>
        <dbReference type="ARBA" id="ARBA00022825"/>
    </source>
</evidence>
<dbReference type="InterPro" id="IPR041365">
    <property type="entry name" value="CspB_prodomain"/>
</dbReference>
<reference evidence="10 11" key="1">
    <citation type="submission" date="2018-08" db="EMBL/GenBank/DDBJ databases">
        <title>A genome reference for cultivated species of the human gut microbiota.</title>
        <authorList>
            <person name="Zou Y."/>
            <person name="Xue W."/>
            <person name="Luo G."/>
        </authorList>
    </citation>
    <scope>NUCLEOTIDE SEQUENCE [LARGE SCALE GENOMIC DNA]</scope>
    <source>
        <strain evidence="10 11">AM28-23</strain>
    </source>
</reference>
<evidence type="ECO:0000256" key="7">
    <source>
        <dbReference type="RuleBase" id="RU003355"/>
    </source>
</evidence>
<dbReference type="EMBL" id="QSKF01000003">
    <property type="protein sequence ID" value="RHE40857.1"/>
    <property type="molecule type" value="Genomic_DNA"/>
</dbReference>
<dbReference type="AlphaFoldDB" id="A0A414J8S4"/>
<feature type="domain" description="Peptidase S8/S53" evidence="8">
    <location>
        <begin position="440"/>
        <end position="565"/>
    </location>
</feature>
<dbReference type="PROSITE" id="PS00138">
    <property type="entry name" value="SUBTILASE_SER"/>
    <property type="match status" value="1"/>
</dbReference>
<sequence>MPDQKIDNLLNLAMDATPEERTKSENLNVGFDLEEKMWDVIVKYSGSESVLTGEDIQVVPLLGGYAVVTLPESEIEAYSDRERIEFIEKPKRLYFETFQAREASCILSVQAGSNGLTGKGILVGVVDSGVNFFHPDFRNEDGSSRILYLWDQSIPGNPPEGYTKGTEYTKEEIDEALVLGETEGRRLVPSRDVSGHGTAVLGIAAGNGTVSEGVNRGVAYESDLLVVKMGNAGENSFPRTTELMEGIDYLIRQAVRMGRPIAINISFGNNYGSHQGDSLLETYISNVANVGRSVICVGSGNNGNDRIHTAGKLQQGQSEIVEMSIGAYETTLNLQLWKAYADEIEIFFEAPSGENLPVLSERIGTQRYRAGETELLVYYGKPGPFQVTQEIYVDFLPMEIYLTSGIWKIHLQGRRIREGNYNLWLPGGKVLNAVTGFYRPVAAETLTIPSTAAKVITVGAYDSRLNAFADFSGRGGENLPYPKPDLVAPGVDILAPSAGGGYTGVTGTSFATPFVAGAAALMMEWGIVRGNDPFLWGEKVKAYLRRGAQPLPGFDRYPNESVGWGEDVIIRLH</sequence>
<dbReference type="Gene3D" id="2.60.120.1290">
    <property type="match status" value="1"/>
</dbReference>
<evidence type="ECO:0000313" key="10">
    <source>
        <dbReference type="EMBL" id="RHE40857.1"/>
    </source>
</evidence>
<comment type="caution">
    <text evidence="10">The sequence shown here is derived from an EMBL/GenBank/DDBJ whole genome shotgun (WGS) entry which is preliminary data.</text>
</comment>
<gene>
    <name evidence="10" type="ORF">DW740_04810</name>
</gene>
<dbReference type="InterPro" id="IPR000209">
    <property type="entry name" value="Peptidase_S8/S53_dom"/>
</dbReference>
<dbReference type="CDD" id="cd07478">
    <property type="entry name" value="Peptidases_S8_CspA-like"/>
    <property type="match status" value="1"/>
</dbReference>
<name>A0A414J8S4_9FIRM</name>
<dbReference type="InterPro" id="IPR023827">
    <property type="entry name" value="Peptidase_S8_Asp-AS"/>
</dbReference>
<dbReference type="RefSeq" id="WP_118048546.1">
    <property type="nucleotide sequence ID" value="NZ_CABJFK010000003.1"/>
</dbReference>
<dbReference type="Pfam" id="PF18425">
    <property type="entry name" value="CspB_prodomain"/>
    <property type="match status" value="1"/>
</dbReference>
<feature type="domain" description="Csp protease B prodomain" evidence="9">
    <location>
        <begin position="4"/>
        <end position="91"/>
    </location>
</feature>
<dbReference type="InterPro" id="IPR015500">
    <property type="entry name" value="Peptidase_S8_subtilisin-rel"/>
</dbReference>
<dbReference type="PROSITE" id="PS00136">
    <property type="entry name" value="SUBTILASE_ASP"/>
    <property type="match status" value="1"/>
</dbReference>
<evidence type="ECO:0000259" key="8">
    <source>
        <dbReference type="Pfam" id="PF00082"/>
    </source>
</evidence>
<accession>A0A414J8S4</accession>
<dbReference type="GO" id="GO:0004252">
    <property type="term" value="F:serine-type endopeptidase activity"/>
    <property type="evidence" value="ECO:0007669"/>
    <property type="project" value="UniProtKB-UniRule"/>
</dbReference>
<evidence type="ECO:0000256" key="1">
    <source>
        <dbReference type="ARBA" id="ARBA00011073"/>
    </source>
</evidence>
<evidence type="ECO:0000259" key="9">
    <source>
        <dbReference type="Pfam" id="PF18425"/>
    </source>
</evidence>
<evidence type="ECO:0000313" key="11">
    <source>
        <dbReference type="Proteomes" id="UP000283745"/>
    </source>
</evidence>
<evidence type="ECO:0000256" key="5">
    <source>
        <dbReference type="PIRSR" id="PIRSR615500-1"/>
    </source>
</evidence>
<evidence type="ECO:0000256" key="6">
    <source>
        <dbReference type="PROSITE-ProRule" id="PRU01240"/>
    </source>
</evidence>
<dbReference type="InterPro" id="IPR036852">
    <property type="entry name" value="Peptidase_S8/S53_dom_sf"/>
</dbReference>
<keyword evidence="4 6" id="KW-0720">Serine protease</keyword>
<keyword evidence="3 6" id="KW-0378">Hydrolase</keyword>
<dbReference type="PANTHER" id="PTHR43806:SF11">
    <property type="entry name" value="CEREVISIN-RELATED"/>
    <property type="match status" value="1"/>
</dbReference>
<dbReference type="InterPro" id="IPR050131">
    <property type="entry name" value="Peptidase_S8_subtilisin-like"/>
</dbReference>
<feature type="domain" description="Peptidase S8/S53" evidence="8">
    <location>
        <begin position="118"/>
        <end position="335"/>
    </location>
</feature>
<dbReference type="Gene3D" id="3.30.70.2980">
    <property type="match status" value="1"/>
</dbReference>
<evidence type="ECO:0000256" key="2">
    <source>
        <dbReference type="ARBA" id="ARBA00022670"/>
    </source>
</evidence>
<protein>
    <submittedName>
        <fullName evidence="10">Peptidase S8</fullName>
    </submittedName>
</protein>
<dbReference type="Gene3D" id="3.40.50.200">
    <property type="entry name" value="Peptidase S8/S53 domain"/>
    <property type="match status" value="1"/>
</dbReference>
<dbReference type="PRINTS" id="PR00723">
    <property type="entry name" value="SUBTILISIN"/>
</dbReference>
<comment type="similarity">
    <text evidence="1 6 7">Belongs to the peptidase S8 family.</text>
</comment>
<evidence type="ECO:0000256" key="3">
    <source>
        <dbReference type="ARBA" id="ARBA00022801"/>
    </source>
</evidence>
<dbReference type="PIRSF" id="PIRSF037894">
    <property type="entry name" value="Subtilisin_rel_CspABC"/>
    <property type="match status" value="1"/>
</dbReference>
<dbReference type="InterPro" id="IPR023828">
    <property type="entry name" value="Peptidase_S8_Ser-AS"/>
</dbReference>
<feature type="active site" description="Charge relay system" evidence="5 6">
    <location>
        <position position="509"/>
    </location>
</feature>
<feature type="active site" description="Charge relay system" evidence="5 6">
    <location>
        <position position="127"/>
    </location>
</feature>
<feature type="active site" description="Charge relay system" evidence="5 6">
    <location>
        <position position="196"/>
    </location>
</feature>
<dbReference type="PANTHER" id="PTHR43806">
    <property type="entry name" value="PEPTIDASE S8"/>
    <property type="match status" value="1"/>
</dbReference>
<keyword evidence="2 6" id="KW-0645">Protease</keyword>
<dbReference type="GO" id="GO:0006508">
    <property type="term" value="P:proteolysis"/>
    <property type="evidence" value="ECO:0007669"/>
    <property type="project" value="UniProtKB-KW"/>
</dbReference>
<dbReference type="InterPro" id="IPR017310">
    <property type="entry name" value="Pept_S8A_subtilisin_clostridia"/>
</dbReference>
<dbReference type="PROSITE" id="PS51892">
    <property type="entry name" value="SUBTILASE"/>
    <property type="match status" value="1"/>
</dbReference>
<dbReference type="SUPFAM" id="SSF52743">
    <property type="entry name" value="Subtilisin-like"/>
    <property type="match status" value="1"/>
</dbReference>
<dbReference type="Proteomes" id="UP000283745">
    <property type="component" value="Unassembled WGS sequence"/>
</dbReference>
<dbReference type="InterPro" id="IPR034045">
    <property type="entry name" value="Pep_S8_CspA-like"/>
</dbReference>
<proteinExistence type="inferred from homology"/>
<dbReference type="Pfam" id="PF00082">
    <property type="entry name" value="Peptidase_S8"/>
    <property type="match status" value="2"/>
</dbReference>